<comment type="caution">
    <text evidence="6">The sequence shown here is derived from an EMBL/GenBank/DDBJ whole genome shotgun (WGS) entry which is preliminary data.</text>
</comment>
<dbReference type="PANTHER" id="PTHR30537">
    <property type="entry name" value="HTH-TYPE TRANSCRIPTIONAL REGULATOR"/>
    <property type="match status" value="1"/>
</dbReference>
<dbReference type="InterPro" id="IPR000847">
    <property type="entry name" value="LysR_HTH_N"/>
</dbReference>
<evidence type="ECO:0000313" key="6">
    <source>
        <dbReference type="EMBL" id="ERO59224.1"/>
    </source>
</evidence>
<dbReference type="PRINTS" id="PR00039">
    <property type="entry name" value="HTHLYSR"/>
</dbReference>
<dbReference type="PANTHER" id="PTHR30537:SF26">
    <property type="entry name" value="GLYCINE CLEAVAGE SYSTEM TRANSCRIPTIONAL ACTIVATOR"/>
    <property type="match status" value="1"/>
</dbReference>
<dbReference type="EMBL" id="AMWE01000001">
    <property type="protein sequence ID" value="ERO59224.1"/>
    <property type="molecule type" value="Genomic_DNA"/>
</dbReference>
<dbReference type="InterPro" id="IPR036390">
    <property type="entry name" value="WH_DNA-bd_sf"/>
</dbReference>
<gene>
    <name evidence="6" type="ORF">A544_0183</name>
</gene>
<dbReference type="FunFam" id="3.40.190.10:FF:000017">
    <property type="entry name" value="Glycine cleavage system transcriptional activator"/>
    <property type="match status" value="1"/>
</dbReference>
<accession>A0AAV3KEP5</accession>
<dbReference type="GO" id="GO:0006351">
    <property type="term" value="P:DNA-templated transcription"/>
    <property type="evidence" value="ECO:0007669"/>
    <property type="project" value="TreeGrafter"/>
</dbReference>
<dbReference type="Gene3D" id="3.40.190.10">
    <property type="entry name" value="Periplasmic binding protein-like II"/>
    <property type="match status" value="2"/>
</dbReference>
<dbReference type="RefSeq" id="WP_022631715.1">
    <property type="nucleotide sequence ID" value="NZ_AMWE01000001.1"/>
</dbReference>
<dbReference type="SUPFAM" id="SSF53850">
    <property type="entry name" value="Periplasmic binding protein-like II"/>
    <property type="match status" value="1"/>
</dbReference>
<keyword evidence="4" id="KW-0804">Transcription</keyword>
<proteinExistence type="inferred from homology"/>
<name>A0AAV3KEP5_9GAMM</name>
<evidence type="ECO:0000256" key="2">
    <source>
        <dbReference type="ARBA" id="ARBA00023015"/>
    </source>
</evidence>
<dbReference type="Gene3D" id="1.10.10.10">
    <property type="entry name" value="Winged helix-like DNA-binding domain superfamily/Winged helix DNA-binding domain"/>
    <property type="match status" value="1"/>
</dbReference>
<sequence>MKLPPLHALMYFEAAGRLLSMKKAAEELHVTPGAVSQQITSLENKLERQLFVRSVRSLTLTPQGQLYLQSIMPAFSRIALATERLTAADHPHVITLSCTSGFTTQWLLPRLPAFEAQYPGCEVRINTTHRLVDLAAEGITFAVRHGSGHYPDVIADRLLDDGLIPVCSPSWLNDRERLASPQEILDAVLLHDEHRADWALWFRAIGIENAQTDQGPVFVDSNGVIEAAIAGAGIALVRQSLIGRELAEGKLVSPFQVNVDSPLAYYLIYDASALLSRTNRCFRDWLLAEAALMG</sequence>
<evidence type="ECO:0000313" key="7">
    <source>
        <dbReference type="Proteomes" id="UP000017142"/>
    </source>
</evidence>
<keyword evidence="2" id="KW-0805">Transcription regulation</keyword>
<dbReference type="InterPro" id="IPR005119">
    <property type="entry name" value="LysR_subst-bd"/>
</dbReference>
<comment type="similarity">
    <text evidence="1">Belongs to the LysR transcriptional regulatory family.</text>
</comment>
<evidence type="ECO:0000256" key="3">
    <source>
        <dbReference type="ARBA" id="ARBA00023125"/>
    </source>
</evidence>
<dbReference type="SUPFAM" id="SSF46785">
    <property type="entry name" value="Winged helix' DNA-binding domain"/>
    <property type="match status" value="1"/>
</dbReference>
<dbReference type="Proteomes" id="UP000017142">
    <property type="component" value="Unassembled WGS sequence"/>
</dbReference>
<evidence type="ECO:0000259" key="5">
    <source>
        <dbReference type="PROSITE" id="PS50931"/>
    </source>
</evidence>
<dbReference type="GO" id="GO:0043565">
    <property type="term" value="F:sequence-specific DNA binding"/>
    <property type="evidence" value="ECO:0007669"/>
    <property type="project" value="TreeGrafter"/>
</dbReference>
<dbReference type="CDD" id="cd08432">
    <property type="entry name" value="PBP2_GcdR_TrpI_HvrB_AmpR_like"/>
    <property type="match status" value="1"/>
</dbReference>
<protein>
    <submittedName>
        <fullName evidence="6">Regulatory protein for glycine cleavage pathway</fullName>
    </submittedName>
</protein>
<dbReference type="InterPro" id="IPR036388">
    <property type="entry name" value="WH-like_DNA-bd_sf"/>
</dbReference>
<dbReference type="NCBIfam" id="NF008352">
    <property type="entry name" value="PRK11139.1"/>
    <property type="match status" value="1"/>
</dbReference>
<dbReference type="PROSITE" id="PS50931">
    <property type="entry name" value="HTH_LYSR"/>
    <property type="match status" value="1"/>
</dbReference>
<feature type="domain" description="HTH lysR-type" evidence="5">
    <location>
        <begin position="4"/>
        <end position="61"/>
    </location>
</feature>
<dbReference type="GO" id="GO:0003700">
    <property type="term" value="F:DNA-binding transcription factor activity"/>
    <property type="evidence" value="ECO:0007669"/>
    <property type="project" value="InterPro"/>
</dbReference>
<dbReference type="Pfam" id="PF03466">
    <property type="entry name" value="LysR_substrate"/>
    <property type="match status" value="1"/>
</dbReference>
<keyword evidence="3" id="KW-0238">DNA-binding</keyword>
<dbReference type="GeneID" id="43518911"/>
<evidence type="ECO:0000256" key="1">
    <source>
        <dbReference type="ARBA" id="ARBA00009437"/>
    </source>
</evidence>
<evidence type="ECO:0000256" key="4">
    <source>
        <dbReference type="ARBA" id="ARBA00023163"/>
    </source>
</evidence>
<organism evidence="6 7">
    <name type="scientific">Dickeya solani D s0432-1</name>
    <dbReference type="NCBI Taxonomy" id="1231725"/>
    <lineage>
        <taxon>Bacteria</taxon>
        <taxon>Pseudomonadati</taxon>
        <taxon>Pseudomonadota</taxon>
        <taxon>Gammaproteobacteria</taxon>
        <taxon>Enterobacterales</taxon>
        <taxon>Pectobacteriaceae</taxon>
        <taxon>Dickeya</taxon>
    </lineage>
</organism>
<dbReference type="Pfam" id="PF00126">
    <property type="entry name" value="HTH_1"/>
    <property type="match status" value="1"/>
</dbReference>
<reference evidence="7" key="1">
    <citation type="journal article" date="2013" name="Diversity">
        <title>Genome Sequence of Dickeya solani, a New soft Rot Pathogen of Potato, Suggests its Emergence May Be Related to a Novel Combination of Non-Ribosomal Peptide/Polyketide Synthetase Clusters.</title>
        <authorList>
            <person name="Garlant L."/>
            <person name="Koskinen P."/>
            <person name="Rouhiainen L."/>
            <person name="Laine P."/>
            <person name="Paulin L."/>
            <person name="Auvinen P."/>
            <person name="Holm L."/>
            <person name="Pirhonen M."/>
        </authorList>
    </citation>
    <scope>NUCLEOTIDE SEQUENCE [LARGE SCALE GENOMIC DNA]</scope>
    <source>
        <strain evidence="7">D s0432-1</strain>
    </source>
</reference>
<dbReference type="AlphaFoldDB" id="A0AAV3KEP5"/>
<dbReference type="InterPro" id="IPR058163">
    <property type="entry name" value="LysR-type_TF_proteobact-type"/>
</dbReference>